<reference evidence="10 11" key="2">
    <citation type="submission" date="2018-03" db="EMBL/GenBank/DDBJ databases">
        <authorList>
            <person name="Keele B.F."/>
        </authorList>
    </citation>
    <scope>NUCLEOTIDE SEQUENCE [LARGE SCALE GENOMIC DNA]</scope>
    <source>
        <strain evidence="10 11">D13</strain>
    </source>
</reference>
<dbReference type="Proteomes" id="UP000241074">
    <property type="component" value="Chromosome"/>
</dbReference>
<feature type="domain" description="MacB-like periplasmic core" evidence="9">
    <location>
        <begin position="27"/>
        <end position="252"/>
    </location>
</feature>
<feature type="transmembrane region" description="Helical" evidence="7">
    <location>
        <begin position="793"/>
        <end position="813"/>
    </location>
</feature>
<feature type="transmembrane region" description="Helical" evidence="7">
    <location>
        <begin position="763"/>
        <end position="781"/>
    </location>
</feature>
<keyword evidence="11" id="KW-1185">Reference proteome</keyword>
<organism evidence="10 11">
    <name type="scientific">Ahniella affigens</name>
    <dbReference type="NCBI Taxonomy" id="2021234"/>
    <lineage>
        <taxon>Bacteria</taxon>
        <taxon>Pseudomonadati</taxon>
        <taxon>Pseudomonadota</taxon>
        <taxon>Gammaproteobacteria</taxon>
        <taxon>Lysobacterales</taxon>
        <taxon>Rhodanobacteraceae</taxon>
        <taxon>Ahniella</taxon>
    </lineage>
</organism>
<evidence type="ECO:0000256" key="6">
    <source>
        <dbReference type="ARBA" id="ARBA00038076"/>
    </source>
</evidence>
<feature type="transmembrane region" description="Helical" evidence="7">
    <location>
        <begin position="448"/>
        <end position="467"/>
    </location>
</feature>
<feature type="transmembrane region" description="Helical" evidence="7">
    <location>
        <begin position="300"/>
        <end position="323"/>
    </location>
</feature>
<feature type="transmembrane region" description="Helical" evidence="7">
    <location>
        <begin position="357"/>
        <end position="380"/>
    </location>
</feature>
<gene>
    <name evidence="10" type="ORF">C7S18_21345</name>
</gene>
<feature type="domain" description="MacB-like periplasmic core" evidence="9">
    <location>
        <begin position="450"/>
        <end position="661"/>
    </location>
</feature>
<keyword evidence="4 7" id="KW-1133">Transmembrane helix</keyword>
<dbReference type="InterPro" id="IPR003838">
    <property type="entry name" value="ABC3_permease_C"/>
</dbReference>
<evidence type="ECO:0000256" key="7">
    <source>
        <dbReference type="SAM" id="Phobius"/>
    </source>
</evidence>
<proteinExistence type="inferred from homology"/>
<name>A0A2P1PXJ9_9GAMM</name>
<comment type="subcellular location">
    <subcellularLocation>
        <location evidence="1">Cell membrane</location>
        <topology evidence="1">Multi-pass membrane protein</topology>
    </subcellularLocation>
</comment>
<dbReference type="OrthoDB" id="6008773at2"/>
<keyword evidence="3 7" id="KW-0812">Transmembrane</keyword>
<evidence type="ECO:0000256" key="4">
    <source>
        <dbReference type="ARBA" id="ARBA00022989"/>
    </source>
</evidence>
<dbReference type="InterPro" id="IPR017800">
    <property type="entry name" value="ADOP"/>
</dbReference>
<evidence type="ECO:0000256" key="1">
    <source>
        <dbReference type="ARBA" id="ARBA00004651"/>
    </source>
</evidence>
<evidence type="ECO:0000259" key="8">
    <source>
        <dbReference type="Pfam" id="PF02687"/>
    </source>
</evidence>
<feature type="transmembrane region" description="Helical" evidence="7">
    <location>
        <begin position="703"/>
        <end position="732"/>
    </location>
</feature>
<dbReference type="PANTHER" id="PTHR30572:SF4">
    <property type="entry name" value="ABC TRANSPORTER PERMEASE YTRF"/>
    <property type="match status" value="1"/>
</dbReference>
<dbReference type="NCBIfam" id="TIGR03434">
    <property type="entry name" value="ADOP"/>
    <property type="match status" value="1"/>
</dbReference>
<dbReference type="EMBL" id="CP027860">
    <property type="protein sequence ID" value="AVP99560.1"/>
    <property type="molecule type" value="Genomic_DNA"/>
</dbReference>
<keyword evidence="5 7" id="KW-0472">Membrane</keyword>
<feature type="domain" description="ABC3 transporter permease C-terminal" evidence="8">
    <location>
        <begin position="305"/>
        <end position="418"/>
    </location>
</feature>
<dbReference type="RefSeq" id="WP_106893477.1">
    <property type="nucleotide sequence ID" value="NZ_CP027860.1"/>
</dbReference>
<feature type="domain" description="ABC3 transporter permease C-terminal" evidence="8">
    <location>
        <begin position="710"/>
        <end position="823"/>
    </location>
</feature>
<dbReference type="Pfam" id="PF12704">
    <property type="entry name" value="MacB_PCD"/>
    <property type="match status" value="2"/>
</dbReference>
<protein>
    <recommendedName>
        <fullName evidence="12">Permease</fullName>
    </recommendedName>
</protein>
<dbReference type="InterPro" id="IPR025857">
    <property type="entry name" value="MacB_PCD"/>
</dbReference>
<dbReference type="InterPro" id="IPR050250">
    <property type="entry name" value="Macrolide_Exporter_MacB"/>
</dbReference>
<evidence type="ECO:0008006" key="12">
    <source>
        <dbReference type="Google" id="ProtNLM"/>
    </source>
</evidence>
<evidence type="ECO:0000256" key="2">
    <source>
        <dbReference type="ARBA" id="ARBA00022475"/>
    </source>
</evidence>
<accession>A0A2P1PXJ9</accession>
<dbReference type="Pfam" id="PF02687">
    <property type="entry name" value="FtsX"/>
    <property type="match status" value="2"/>
</dbReference>
<evidence type="ECO:0000256" key="5">
    <source>
        <dbReference type="ARBA" id="ARBA00023136"/>
    </source>
</evidence>
<dbReference type="PANTHER" id="PTHR30572">
    <property type="entry name" value="MEMBRANE COMPONENT OF TRANSPORTER-RELATED"/>
    <property type="match status" value="1"/>
</dbReference>
<feature type="transmembrane region" description="Helical" evidence="7">
    <location>
        <begin position="392"/>
        <end position="417"/>
    </location>
</feature>
<dbReference type="GO" id="GO:0005886">
    <property type="term" value="C:plasma membrane"/>
    <property type="evidence" value="ECO:0007669"/>
    <property type="project" value="UniProtKB-SubCell"/>
</dbReference>
<evidence type="ECO:0000259" key="9">
    <source>
        <dbReference type="Pfam" id="PF12704"/>
    </source>
</evidence>
<comment type="similarity">
    <text evidence="6">Belongs to the ABC-4 integral membrane protein family.</text>
</comment>
<reference evidence="10 11" key="1">
    <citation type="submission" date="2018-03" db="EMBL/GenBank/DDBJ databases">
        <title>Ahniella affigens gen. nov., sp. nov., a gammaproteobacterium isolated from sandy soil near a stream.</title>
        <authorList>
            <person name="Ko Y."/>
            <person name="Kim J.-H."/>
        </authorList>
    </citation>
    <scope>NUCLEOTIDE SEQUENCE [LARGE SCALE GENOMIC DNA]</scope>
    <source>
        <strain evidence="10 11">D13</strain>
    </source>
</reference>
<dbReference type="KEGG" id="xba:C7S18_21345"/>
<dbReference type="AlphaFoldDB" id="A0A2P1PXJ9"/>
<evidence type="ECO:0000313" key="11">
    <source>
        <dbReference type="Proteomes" id="UP000241074"/>
    </source>
</evidence>
<evidence type="ECO:0000313" key="10">
    <source>
        <dbReference type="EMBL" id="AVP99560.1"/>
    </source>
</evidence>
<keyword evidence="2" id="KW-1003">Cell membrane</keyword>
<dbReference type="GO" id="GO:0022857">
    <property type="term" value="F:transmembrane transporter activity"/>
    <property type="evidence" value="ECO:0007669"/>
    <property type="project" value="TreeGrafter"/>
</dbReference>
<evidence type="ECO:0000256" key="3">
    <source>
        <dbReference type="ARBA" id="ARBA00022692"/>
    </source>
</evidence>
<sequence length="830" mass="88047">MVASAWITDWQLALRRAAARPRHALAIILVLALGIGASTTVYSALETLLLRPLPFPDDQQLVALYNTYPRLNIADSGNTVADYLDRRNHVTALSDSALYYDTSLDLADPAVGSALRVSAVVASPSLFTTLAVHPQLGRTFVDDDAIAETDTGGMWVKGRPVAIISDRFWRSTLGSDPNILGRTLSFSGRRYEVIGVMAPQFAFPSPEVQVWLPFAFSNRQKSDAMRGFEFAHSIGRLAEGSSIGQLQAQLVALAQQNLQRAQADSGPALAAFWQRAEHSQFTGSAQPLRDKLVGDLRQTVALLMAAVVVLLAIAAANAANMMVLHLSPHYRSMGVRQILGASNWDIVRPIVLESVSLALAAGIAGLALAGLGMAVMRALGLGGEVLGLALEINAAVLGFAALAVTVSTLCCVVAAVLHWRLNGIRVQASESSKALLGSRRAHAVRTQFVVLQIALAIALLATAGLLAQSLRQIQRVAPGFSAAGVLGLNVNLSPDRYPDAAQTRQFQRQLLDALRSLPGVESVGLLSSLPFTSDDDSTTVIRDGADAPTVPAYLQSVDADLFRTLQIPMVSGRTFLPTEDERAPAVAVIDVALAKALFGDRSPLAQRVATPGVNGPVWYDIVGVAGSIKRHDLSEQAAANTLYLSAVQSPPRIFRIVIRTKLPVDRVFGPVRSQMQRLDAAQPIWGLMPLDQRIAESLQMRHAVLLIVALFAGSALLLCATGLFSTLAMTIAERTGEIGLRLAVGASPARIFRMVLGEATRTAGIGVLFGASLALVPAPLIRSNLFGVSAHVPVVVLVVSGAGMILVLLASIVPARRAASVNPLHALGDH</sequence>